<name>A0A0F9HB97_9ZZZZ</name>
<dbReference type="EMBL" id="LAZR01025297">
    <property type="protein sequence ID" value="KKL72352.1"/>
    <property type="molecule type" value="Genomic_DNA"/>
</dbReference>
<sequence length="53" mass="6103">MCKAIDTNGKIELSEKERHLIEELREVPHGRVDIFMQEGQPVRIESGVKSKKL</sequence>
<proteinExistence type="predicted"/>
<evidence type="ECO:0000313" key="1">
    <source>
        <dbReference type="EMBL" id="KKL72352.1"/>
    </source>
</evidence>
<dbReference type="AlphaFoldDB" id="A0A0F9HB97"/>
<accession>A0A0F9HB97</accession>
<reference evidence="1" key="1">
    <citation type="journal article" date="2015" name="Nature">
        <title>Complex archaea that bridge the gap between prokaryotes and eukaryotes.</title>
        <authorList>
            <person name="Spang A."/>
            <person name="Saw J.H."/>
            <person name="Jorgensen S.L."/>
            <person name="Zaremba-Niedzwiedzka K."/>
            <person name="Martijn J."/>
            <person name="Lind A.E."/>
            <person name="van Eijk R."/>
            <person name="Schleper C."/>
            <person name="Guy L."/>
            <person name="Ettema T.J."/>
        </authorList>
    </citation>
    <scope>NUCLEOTIDE SEQUENCE</scope>
</reference>
<evidence type="ECO:0008006" key="2">
    <source>
        <dbReference type="Google" id="ProtNLM"/>
    </source>
</evidence>
<protein>
    <recommendedName>
        <fullName evidence="2">DUF2292 domain-containing protein</fullName>
    </recommendedName>
</protein>
<organism evidence="1">
    <name type="scientific">marine sediment metagenome</name>
    <dbReference type="NCBI Taxonomy" id="412755"/>
    <lineage>
        <taxon>unclassified sequences</taxon>
        <taxon>metagenomes</taxon>
        <taxon>ecological metagenomes</taxon>
    </lineage>
</organism>
<comment type="caution">
    <text evidence="1">The sequence shown here is derived from an EMBL/GenBank/DDBJ whole genome shotgun (WGS) entry which is preliminary data.</text>
</comment>
<gene>
    <name evidence="1" type="ORF">LCGC14_2085770</name>
</gene>